<dbReference type="Pfam" id="PF01408">
    <property type="entry name" value="GFO_IDH_MocA"/>
    <property type="match status" value="1"/>
</dbReference>
<dbReference type="PROSITE" id="PS50110">
    <property type="entry name" value="RESPONSE_REGULATORY"/>
    <property type="match status" value="1"/>
</dbReference>
<gene>
    <name evidence="2" type="ORF">MNBD_GAMMA15-652</name>
</gene>
<dbReference type="AlphaFoldDB" id="A0A3B0XY24"/>
<dbReference type="PANTHER" id="PTHR43377:SF1">
    <property type="entry name" value="BILIVERDIN REDUCTASE A"/>
    <property type="match status" value="1"/>
</dbReference>
<feature type="domain" description="Response regulatory" evidence="1">
    <location>
        <begin position="1"/>
        <end position="112"/>
    </location>
</feature>
<dbReference type="PANTHER" id="PTHR43377">
    <property type="entry name" value="BILIVERDIN REDUCTASE A"/>
    <property type="match status" value="1"/>
</dbReference>
<evidence type="ECO:0000313" key="2">
    <source>
        <dbReference type="EMBL" id="VAW73268.1"/>
    </source>
</evidence>
<dbReference type="InterPro" id="IPR051450">
    <property type="entry name" value="Gfo/Idh/MocA_Oxidoreductases"/>
</dbReference>
<proteinExistence type="predicted"/>
<reference evidence="2" key="1">
    <citation type="submission" date="2018-06" db="EMBL/GenBank/DDBJ databases">
        <authorList>
            <person name="Zhirakovskaya E."/>
        </authorList>
    </citation>
    <scope>NUCLEOTIDE SEQUENCE</scope>
</reference>
<protein>
    <submittedName>
        <fullName evidence="2">Oxidoreductase</fullName>
    </submittedName>
</protein>
<evidence type="ECO:0000259" key="1">
    <source>
        <dbReference type="PROSITE" id="PS50110"/>
    </source>
</evidence>
<dbReference type="GO" id="GO:0000160">
    <property type="term" value="P:phosphorelay signal transduction system"/>
    <property type="evidence" value="ECO:0007669"/>
    <property type="project" value="InterPro"/>
</dbReference>
<accession>A0A3B0XY24</accession>
<dbReference type="Pfam" id="PF01370">
    <property type="entry name" value="Epimerase"/>
    <property type="match status" value="1"/>
</dbReference>
<organism evidence="2">
    <name type="scientific">hydrothermal vent metagenome</name>
    <dbReference type="NCBI Taxonomy" id="652676"/>
    <lineage>
        <taxon>unclassified sequences</taxon>
        <taxon>metagenomes</taxon>
        <taxon>ecological metagenomes</taxon>
    </lineage>
</organism>
<sequence>MSGKLKVALFGAGKMGMHHVKAIELQENAELVAVADPGMGVDGVGDQLAQSVLKFTDVDELLAKVKPDVVHIVTPPHTHIPLAKKALEAGAGAYVEKPFSLDVKEAEEVVALAEEKGLKLCPAHQVLFQDSGTRYRKYLPLIKDVVHVESYFSFKTVRHSTDGKGAISPIDQLLDILPHPVYLMLSAFEENGKAPELEMKSVEVDADGEVHAIFKTGKKTGLLIVSLRGRPIESYLKINGSNGQIVADFILTGVQRFPGPGASAISLVFMPFSKARQLMWGTISTIFKMIFKKHKSYAGLSELIGAFYNSIQTGSQPPVPARSLLDTVRICEEIGRKLKQAESEQEVREAAILAETEAALPAPEAGKNAVLVTGGTGFLGKELISELRERGWPVRVIARRIPPSGNRVPGVEYVEGDISETLPDEYFEGVSSIAHLAAETAGGQEAHERNTIQATRNMLDAAKKHGIQYFINISSIAVLKPSAEVGGPLNESSPVDDDNIGRGPYVWGKAAAERMVEEAADAGETGAKTIRLGPLVDFRDFTPPGRLGREVGPLFVAMGNPWDKLSVCDVRTASNVIRYYVEQFDDSPAMLNLVEAEAPSRSDLAKMNKGVRPELTNFWLFDPILKLISWTLKLILKLMKPGNKPLDVHAAFASEKYDAALAGEVITKARQS</sequence>
<dbReference type="InterPro" id="IPR001789">
    <property type="entry name" value="Sig_transdc_resp-reg_receiver"/>
</dbReference>
<dbReference type="EMBL" id="UOFN01000013">
    <property type="protein sequence ID" value="VAW73268.1"/>
    <property type="molecule type" value="Genomic_DNA"/>
</dbReference>
<dbReference type="GO" id="GO:0000166">
    <property type="term" value="F:nucleotide binding"/>
    <property type="evidence" value="ECO:0007669"/>
    <property type="project" value="InterPro"/>
</dbReference>
<dbReference type="InterPro" id="IPR001509">
    <property type="entry name" value="Epimerase_deHydtase"/>
</dbReference>
<dbReference type="Gene3D" id="3.40.50.720">
    <property type="entry name" value="NAD(P)-binding Rossmann-like Domain"/>
    <property type="match status" value="2"/>
</dbReference>
<name>A0A3B0XY24_9ZZZZ</name>
<dbReference type="InterPro" id="IPR000683">
    <property type="entry name" value="Gfo/Idh/MocA-like_OxRdtase_N"/>
</dbReference>
<dbReference type="SUPFAM" id="SSF51735">
    <property type="entry name" value="NAD(P)-binding Rossmann-fold domains"/>
    <property type="match status" value="2"/>
</dbReference>
<dbReference type="Gene3D" id="3.30.360.10">
    <property type="entry name" value="Dihydrodipicolinate Reductase, domain 2"/>
    <property type="match status" value="1"/>
</dbReference>
<dbReference type="InterPro" id="IPR036291">
    <property type="entry name" value="NAD(P)-bd_dom_sf"/>
</dbReference>